<feature type="chain" id="PRO_5046890940" description="Tetratricopeptide repeat protein" evidence="1">
    <location>
        <begin position="27"/>
        <end position="326"/>
    </location>
</feature>
<evidence type="ECO:0000256" key="1">
    <source>
        <dbReference type="SAM" id="SignalP"/>
    </source>
</evidence>
<reference evidence="3" key="1">
    <citation type="journal article" date="2019" name="Int. J. Syst. Evol. Microbiol.">
        <title>The Global Catalogue of Microorganisms (GCM) 10K type strain sequencing project: providing services to taxonomists for standard genome sequencing and annotation.</title>
        <authorList>
            <consortium name="The Broad Institute Genomics Platform"/>
            <consortium name="The Broad Institute Genome Sequencing Center for Infectious Disease"/>
            <person name="Wu L."/>
            <person name="Ma J."/>
        </authorList>
    </citation>
    <scope>NUCLEOTIDE SEQUENCE [LARGE SCALE GENOMIC DNA]</scope>
    <source>
        <strain evidence="3">JCM 14162</strain>
    </source>
</reference>
<keyword evidence="3" id="KW-1185">Reference proteome</keyword>
<dbReference type="Proteomes" id="UP001500713">
    <property type="component" value="Unassembled WGS sequence"/>
</dbReference>
<evidence type="ECO:0008006" key="4">
    <source>
        <dbReference type="Google" id="ProtNLM"/>
    </source>
</evidence>
<protein>
    <recommendedName>
        <fullName evidence="4">Tetratricopeptide repeat protein</fullName>
    </recommendedName>
</protein>
<name>A0ABP3K5H9_9SPHN</name>
<evidence type="ECO:0000313" key="3">
    <source>
        <dbReference type="Proteomes" id="UP001500713"/>
    </source>
</evidence>
<proteinExistence type="predicted"/>
<organism evidence="2 3">
    <name type="scientific">Parasphingorhabdus litoris</name>
    <dbReference type="NCBI Taxonomy" id="394733"/>
    <lineage>
        <taxon>Bacteria</taxon>
        <taxon>Pseudomonadati</taxon>
        <taxon>Pseudomonadota</taxon>
        <taxon>Alphaproteobacteria</taxon>
        <taxon>Sphingomonadales</taxon>
        <taxon>Sphingomonadaceae</taxon>
        <taxon>Parasphingorhabdus</taxon>
    </lineage>
</organism>
<comment type="caution">
    <text evidence="2">The sequence shown here is derived from an EMBL/GenBank/DDBJ whole genome shotgun (WGS) entry which is preliminary data.</text>
</comment>
<sequence length="326" mass="36130">MVRILSIGKMVSIGVSTLCLAAAAQAETLRVDGLYPARAPDVASIKSIAIDRFGGRDGTALAFAIEDRLSDLEIDAAPYFKIMAGRSAIEPEATLSGTATAGIEEYETRGYRERCIKRDDKGKCEKRKNIEVPCLKRVIDFQAQIRLSRFSDGQTVYAERKSDGAEQTVCGRKESYSNSEEIIRGMISRAANSVRRDLAPIERRQNIRVFESRKGMDKATASLFKAAVKMTKTDEQEACRMWDEASANSALHRSIAYNRALCAEKEGALEKALALYGEAELLAGSKTEIRQGIRRVEDRQRARDDWDIRFASLAEESEPASAKKTD</sequence>
<gene>
    <name evidence="2" type="ORF">GCM10009096_10980</name>
</gene>
<dbReference type="RefSeq" id="WP_229956357.1">
    <property type="nucleotide sequence ID" value="NZ_BAAAEM010000002.1"/>
</dbReference>
<accession>A0ABP3K5H9</accession>
<feature type="signal peptide" evidence="1">
    <location>
        <begin position="1"/>
        <end position="26"/>
    </location>
</feature>
<keyword evidence="1" id="KW-0732">Signal</keyword>
<dbReference type="EMBL" id="BAAAEM010000002">
    <property type="protein sequence ID" value="GAA0471749.1"/>
    <property type="molecule type" value="Genomic_DNA"/>
</dbReference>
<evidence type="ECO:0000313" key="2">
    <source>
        <dbReference type="EMBL" id="GAA0471749.1"/>
    </source>
</evidence>